<dbReference type="RefSeq" id="WP_077364387.1">
    <property type="nucleotide sequence ID" value="NZ_MQMF01000003.1"/>
</dbReference>
<protein>
    <submittedName>
        <fullName evidence="2">Amidase</fullName>
    </submittedName>
</protein>
<dbReference type="Proteomes" id="UP000188597">
    <property type="component" value="Unassembled WGS sequence"/>
</dbReference>
<sequence length="485" mass="52762">MSQINLLQIEELTLDQLHTYFESEELTSFELVKHYLKRIALYDKSGPTINSILEVNPEALFIARNMDAERKNGKVRSPLHGVPVIIKDNIDTADQMHTSAGSLALQNHYAKKDAFVVQKLRDAGAIILGKANMTEWANFMAYNMPNGFSSRGGQVLNPYGPGVLDVSGSSSGSGAAVACNFTMLAVGTETSGSILCPAGNNNIIGIKPTVGLVARTGIIPISISQDTAGPMARNVKDAAVLLEILAGSDSKDSATHCAPSATSYTDGLANASLKGKRLGVTYDFCIKNLNENQKSVFDQALFDLKKEGAEIVYLDQISPLENGGFDYKVLLHEFKSGINNYLKTVSPSLGLQTLSDIIAYNEKHKEDCLKHNQELLIESDQTVGTLTSPDYLKSRLNDLENTQNNGIDLVIHENQLDALISPNDVWYGIPAKAGYPSISVPSGFDEDGLPLSIVLTAEAFSEKKLIEIAFVYEQATQKRRPIEFK</sequence>
<dbReference type="PANTHER" id="PTHR42678">
    <property type="entry name" value="AMIDASE"/>
    <property type="match status" value="1"/>
</dbReference>
<dbReference type="SUPFAM" id="SSF75304">
    <property type="entry name" value="Amidase signature (AS) enzymes"/>
    <property type="match status" value="1"/>
</dbReference>
<dbReference type="Gene3D" id="3.90.1300.10">
    <property type="entry name" value="Amidase signature (AS) domain"/>
    <property type="match status" value="1"/>
</dbReference>
<accession>A0A1V3G5K8</accession>
<dbReference type="InterPro" id="IPR036928">
    <property type="entry name" value="AS_sf"/>
</dbReference>
<name>A0A1V3G5K8_9BACL</name>
<evidence type="ECO:0000313" key="2">
    <source>
        <dbReference type="EMBL" id="OOE10756.1"/>
    </source>
</evidence>
<comment type="caution">
    <text evidence="2">The sequence shown here is derived from an EMBL/GenBank/DDBJ whole genome shotgun (WGS) entry which is preliminary data.</text>
</comment>
<dbReference type="EMBL" id="MQMF01000003">
    <property type="protein sequence ID" value="OOE10756.1"/>
    <property type="molecule type" value="Genomic_DNA"/>
</dbReference>
<dbReference type="OrthoDB" id="9811471at2"/>
<dbReference type="PANTHER" id="PTHR42678:SF34">
    <property type="entry name" value="OS04G0183300 PROTEIN"/>
    <property type="match status" value="1"/>
</dbReference>
<dbReference type="Pfam" id="PF01425">
    <property type="entry name" value="Amidase"/>
    <property type="match status" value="1"/>
</dbReference>
<evidence type="ECO:0000313" key="3">
    <source>
        <dbReference type="Proteomes" id="UP000188597"/>
    </source>
</evidence>
<dbReference type="InterPro" id="IPR023631">
    <property type="entry name" value="Amidase_dom"/>
</dbReference>
<gene>
    <name evidence="2" type="ORF">UN64_15510</name>
</gene>
<evidence type="ECO:0000259" key="1">
    <source>
        <dbReference type="Pfam" id="PF01425"/>
    </source>
</evidence>
<proteinExistence type="predicted"/>
<dbReference type="NCBIfam" id="NF005300">
    <property type="entry name" value="PRK06828.1"/>
    <property type="match status" value="1"/>
</dbReference>
<reference evidence="2 3" key="1">
    <citation type="submission" date="2016-11" db="EMBL/GenBank/DDBJ databases">
        <authorList>
            <person name="Jaros S."/>
            <person name="Januszkiewicz K."/>
            <person name="Wedrychowicz H."/>
        </authorList>
    </citation>
    <scope>NUCLEOTIDE SEQUENCE [LARGE SCALE GENOMIC DNA]</scope>
    <source>
        <strain evidence="2 3">Con a/3</strain>
    </source>
</reference>
<feature type="domain" description="Amidase" evidence="1">
    <location>
        <begin position="30"/>
        <end position="422"/>
    </location>
</feature>
<organism evidence="2 3">
    <name type="scientific">Fictibacillus arsenicus</name>
    <dbReference type="NCBI Taxonomy" id="255247"/>
    <lineage>
        <taxon>Bacteria</taxon>
        <taxon>Bacillati</taxon>
        <taxon>Bacillota</taxon>
        <taxon>Bacilli</taxon>
        <taxon>Bacillales</taxon>
        <taxon>Fictibacillaceae</taxon>
        <taxon>Fictibacillus</taxon>
    </lineage>
</organism>
<dbReference type="AlphaFoldDB" id="A0A1V3G5K8"/>